<accession>A0A7U4J6L4</accession>
<dbReference type="EMBL" id="CP010836">
    <property type="protein sequence ID" value="AJP71194.1"/>
    <property type="molecule type" value="Genomic_DNA"/>
</dbReference>
<sequence>MIGLQSIGAVLSDPDLRKQLTDLASRKIKADLKTLEAHAELSRRLADNRQGQRLAEGGALKQIVREHLEYYSTLVDLSYSFHERFLNVLRDLSERPEFAGTGDSLTLNLTAAPGSTVRAPFKVTNNRADTIAVTCRVSPFISEDGSQLIGSPVAFEPPGAEIAPGTEQLFEAIIAVGPDFRIGRTYLATLSAEGLDAMQIVTRLTIAEPRPMQSAEVDAPPATPAAQPAAAPKRAAAKAGGKQAVRRSGA</sequence>
<dbReference type="Proteomes" id="UP000032300">
    <property type="component" value="Chromosome"/>
</dbReference>
<reference evidence="2 3" key="2">
    <citation type="submission" date="2015-02" db="EMBL/GenBank/DDBJ databases">
        <title>The complete genome of Sphingomonas hengshuiensis sp. WHSC-8 isolated from soil of Hengshui Lake.</title>
        <authorList>
            <person name="Wei S."/>
            <person name="Guo J."/>
            <person name="Su C."/>
            <person name="Wu R."/>
            <person name="Zhang Z."/>
            <person name="Liang K."/>
            <person name="Li H."/>
            <person name="Wang T."/>
            <person name="Liu H."/>
            <person name="Zhang C."/>
            <person name="Li Z."/>
            <person name="Wang Q."/>
            <person name="Meng J."/>
        </authorList>
    </citation>
    <scope>NUCLEOTIDE SEQUENCE [LARGE SCALE GENOMIC DNA]</scope>
    <source>
        <strain evidence="2 3">WHSC-8</strain>
    </source>
</reference>
<keyword evidence="3" id="KW-1185">Reference proteome</keyword>
<dbReference type="OrthoDB" id="9255742at2"/>
<evidence type="ECO:0000313" key="2">
    <source>
        <dbReference type="EMBL" id="AJP71194.1"/>
    </source>
</evidence>
<dbReference type="RefSeq" id="WP_044330617.1">
    <property type="nucleotide sequence ID" value="NZ_CP010836.1"/>
</dbReference>
<evidence type="ECO:0000313" key="3">
    <source>
        <dbReference type="Proteomes" id="UP000032300"/>
    </source>
</evidence>
<protein>
    <submittedName>
        <fullName evidence="2">Uncharacterized protein</fullName>
    </submittedName>
</protein>
<organism evidence="2 3">
    <name type="scientific">Sphingomonas hengshuiensis</name>
    <dbReference type="NCBI Taxonomy" id="1609977"/>
    <lineage>
        <taxon>Bacteria</taxon>
        <taxon>Pseudomonadati</taxon>
        <taxon>Pseudomonadota</taxon>
        <taxon>Alphaproteobacteria</taxon>
        <taxon>Sphingomonadales</taxon>
        <taxon>Sphingomonadaceae</taxon>
        <taxon>Sphingomonas</taxon>
    </lineage>
</organism>
<reference evidence="2 3" key="1">
    <citation type="journal article" date="2015" name="Int. J. Syst. Evol. Microbiol.">
        <title>Sphingomonas hengshuiensis sp. nov., isolated from lake wetland.</title>
        <authorList>
            <person name="Wei S."/>
            <person name="Wang T."/>
            <person name="Liu H."/>
            <person name="Zhang C."/>
            <person name="Guo J."/>
            <person name="Wang Q."/>
            <person name="Liang K."/>
            <person name="Zhang Z."/>
        </authorList>
    </citation>
    <scope>NUCLEOTIDE SEQUENCE [LARGE SCALE GENOMIC DNA]</scope>
    <source>
        <strain evidence="2 3">WHSC-8</strain>
    </source>
</reference>
<evidence type="ECO:0000256" key="1">
    <source>
        <dbReference type="SAM" id="MobiDB-lite"/>
    </source>
</evidence>
<dbReference type="KEGG" id="sphi:TS85_04255"/>
<dbReference type="AlphaFoldDB" id="A0A7U4J6L4"/>
<gene>
    <name evidence="2" type="ORF">TS85_04255</name>
</gene>
<feature type="region of interest" description="Disordered" evidence="1">
    <location>
        <begin position="211"/>
        <end position="250"/>
    </location>
</feature>
<proteinExistence type="predicted"/>
<name>A0A7U4J6L4_9SPHN</name>
<feature type="compositionally biased region" description="Low complexity" evidence="1">
    <location>
        <begin position="224"/>
        <end position="243"/>
    </location>
</feature>